<evidence type="ECO:0000256" key="4">
    <source>
        <dbReference type="ARBA" id="ARBA00013421"/>
    </source>
</evidence>
<dbReference type="InterPro" id="IPR010304">
    <property type="entry name" value="SMN_Tudor"/>
</dbReference>
<dbReference type="InterPro" id="IPR015940">
    <property type="entry name" value="UBA"/>
</dbReference>
<comment type="function">
    <text evidence="11">Involved in spliceosome assembly.</text>
</comment>
<dbReference type="SMART" id="SM00165">
    <property type="entry name" value="UBA"/>
    <property type="match status" value="1"/>
</dbReference>
<feature type="compositionally biased region" description="Basic and acidic residues" evidence="14">
    <location>
        <begin position="285"/>
        <end position="298"/>
    </location>
</feature>
<dbReference type="InterPro" id="IPR042470">
    <property type="entry name" value="RMI1_N_C_sf"/>
</dbReference>
<sequence>MEITEALKEEGWHLSNDAIQRISDNGAITSTRVLHCKALDLDLREISVPFFPEDIAKGKLESVPGNVIVQVQKVRNISAPKANEDSQGAPRMLKIVFTDGHTICYAIEVETVNTLSLNSPPGTKVLLKGESLALSHGLLLLRPSCVEVLGGQVTALIDKWELNRSLAKHTRGRIEEGGPPPWIPFGQKIHRPNLQDRNFKSLGEAVAKENAEFEAQRQGAIAEAARGGARKVFGGGNKPIRDRNVHSIMNVGFSQEQAEQALKQTRNNVGRALLSLQGKPIGSNGKREERGNRRRGDRDEEGGSGPKPSGQVSLFAFLEDKLPAQNDKEEKENDNQTVSGGFNYSTSNQRYNNNSSSQRGRPERLQNRSGGRGSQNSGPTEPRRDDRNRSNPLATQHQKPPRFQNQQRYNDSYQSWSYGSNNDYTYDDRSSFNNSRLSRNYEEFNSEPYNRRTQPPPVFPNSDPPHDYGRNNRRYDVHNNSGLGGNTGYKNSNANYTRQLLEAGMPEIPEFPFKDASSLPPLLSNTAPAFFHSNNGPAGGPTLQNAPQFQGSNGETPAWQWKIGDKCLAKYWEDNRYYSAEVTGVSKKTCVVRFLEYGNFEEVLQDDCIPATEEPVSHNNQHSSANSSHNPSNNHFSGVLEFRRGGTRPYIKSADSNHRKAQRNSQPMYVPPAQRKD</sequence>
<keyword evidence="5" id="KW-0507">mRNA processing</keyword>
<dbReference type="PROSITE" id="PS50304">
    <property type="entry name" value="TUDOR"/>
    <property type="match status" value="1"/>
</dbReference>
<dbReference type="SMART" id="SM00333">
    <property type="entry name" value="TUDOR"/>
    <property type="match status" value="1"/>
</dbReference>
<keyword evidence="6" id="KW-0747">Spliceosome</keyword>
<proteinExistence type="inferred from homology"/>
<feature type="compositionally biased region" description="Low complexity" evidence="14">
    <location>
        <begin position="343"/>
        <end position="359"/>
    </location>
</feature>
<gene>
    <name evidence="17" type="ORF">g.25467</name>
</gene>
<accession>A0A1B6LR52</accession>
<evidence type="ECO:0000256" key="12">
    <source>
        <dbReference type="ARBA" id="ARBA00041083"/>
    </source>
</evidence>
<dbReference type="SUPFAM" id="SSF46934">
    <property type="entry name" value="UBA-like"/>
    <property type="match status" value="1"/>
</dbReference>
<feature type="region of interest" description="Disordered" evidence="14">
    <location>
        <begin position="444"/>
        <end position="471"/>
    </location>
</feature>
<dbReference type="SMART" id="SM01161">
    <property type="entry name" value="DUF1767"/>
    <property type="match status" value="1"/>
</dbReference>
<evidence type="ECO:0000256" key="8">
    <source>
        <dbReference type="ARBA" id="ARBA00023187"/>
    </source>
</evidence>
<dbReference type="GO" id="GO:0003723">
    <property type="term" value="F:RNA binding"/>
    <property type="evidence" value="ECO:0007669"/>
    <property type="project" value="InterPro"/>
</dbReference>
<dbReference type="PROSITE" id="PS50030">
    <property type="entry name" value="UBA"/>
    <property type="match status" value="1"/>
</dbReference>
<dbReference type="Gene3D" id="1.10.8.10">
    <property type="entry name" value="DNA helicase RuvA subunit, C-terminal domain"/>
    <property type="match status" value="1"/>
</dbReference>
<evidence type="ECO:0000256" key="5">
    <source>
        <dbReference type="ARBA" id="ARBA00022664"/>
    </source>
</evidence>
<dbReference type="PANTHER" id="PTHR13681">
    <property type="entry name" value="SURVIVAL OF MOTOR NEURON-RELATED-SPLICING FACTOR 30-RELATED"/>
    <property type="match status" value="1"/>
</dbReference>
<comment type="similarity">
    <text evidence="3">Belongs to the SMN family.</text>
</comment>
<dbReference type="Gene3D" id="2.30.30.140">
    <property type="match status" value="1"/>
</dbReference>
<protein>
    <recommendedName>
        <fullName evidence="12">Survival of motor neuron-related-splicing factor 30</fullName>
    </recommendedName>
    <alternativeName>
        <fullName evidence="13">Survival motor neuron domain-containing protein 1</fullName>
    </alternativeName>
    <alternativeName>
        <fullName evidence="4">Tudor domain-containing protein 3</fullName>
    </alternativeName>
</protein>
<dbReference type="SUPFAM" id="SSF63748">
    <property type="entry name" value="Tudor/PWWP/MBT"/>
    <property type="match status" value="1"/>
</dbReference>
<dbReference type="InterPro" id="IPR002999">
    <property type="entry name" value="Tudor"/>
</dbReference>
<dbReference type="GO" id="GO:0006325">
    <property type="term" value="P:chromatin organization"/>
    <property type="evidence" value="ECO:0007669"/>
    <property type="project" value="UniProtKB-KW"/>
</dbReference>
<evidence type="ECO:0000259" key="16">
    <source>
        <dbReference type="PROSITE" id="PS50304"/>
    </source>
</evidence>
<dbReference type="PANTHER" id="PTHR13681:SF24">
    <property type="entry name" value="TUDOR DOMAIN-CONTAINING PROTEIN 3"/>
    <property type="match status" value="1"/>
</dbReference>
<dbReference type="GO" id="GO:0016607">
    <property type="term" value="C:nuclear speck"/>
    <property type="evidence" value="ECO:0007669"/>
    <property type="project" value="UniProtKB-SubCell"/>
</dbReference>
<feature type="domain" description="Tudor" evidence="16">
    <location>
        <begin position="560"/>
        <end position="618"/>
    </location>
</feature>
<evidence type="ECO:0000256" key="11">
    <source>
        <dbReference type="ARBA" id="ARBA00037618"/>
    </source>
</evidence>
<keyword evidence="7" id="KW-0156">Chromatin regulator</keyword>
<evidence type="ECO:0000256" key="13">
    <source>
        <dbReference type="ARBA" id="ARBA00042567"/>
    </source>
</evidence>
<feature type="compositionally biased region" description="Polar residues" evidence="14">
    <location>
        <begin position="390"/>
        <end position="416"/>
    </location>
</feature>
<dbReference type="Gene3D" id="2.40.50.770">
    <property type="entry name" value="RecQ-mediated genome instability protein Rmi1, C-terminal domain"/>
    <property type="match status" value="1"/>
</dbReference>
<comment type="function">
    <text evidence="10">Scaffolding protein that specifically recognizes and binds dimethylarginine-containing proteins. Plays a role in the regulation of translation of target mRNAs by binding Arg/Gly-rich motifs (GAR) in dimethylarginine-containing proteins. In nucleus, acts as a coactivator: recognizes and binds asymmetric dimethylation on the core histone tails associated with transcriptional activation (H3R17me2a and H4R3me2a) and recruits proteins at these arginine-methylated loci. In cytoplasm, acts as an antiviral factor that participates in the assembly of stress granules together with G3BP1.</text>
</comment>
<feature type="region of interest" description="Disordered" evidence="14">
    <location>
        <begin position="324"/>
        <end position="416"/>
    </location>
</feature>
<keyword evidence="9" id="KW-0539">Nucleus</keyword>
<dbReference type="EMBL" id="GEBQ01013923">
    <property type="protein sequence ID" value="JAT26054.1"/>
    <property type="molecule type" value="Transcribed_RNA"/>
</dbReference>
<feature type="domain" description="UBA" evidence="15">
    <location>
        <begin position="239"/>
        <end position="279"/>
    </location>
</feature>
<dbReference type="GO" id="GO:0005737">
    <property type="term" value="C:cytoplasm"/>
    <property type="evidence" value="ECO:0007669"/>
    <property type="project" value="InterPro"/>
</dbReference>
<evidence type="ECO:0000256" key="1">
    <source>
        <dbReference type="ARBA" id="ARBA00004324"/>
    </source>
</evidence>
<feature type="compositionally biased region" description="Pro residues" evidence="14">
    <location>
        <begin position="454"/>
        <end position="463"/>
    </location>
</feature>
<dbReference type="CDD" id="cd14270">
    <property type="entry name" value="UBA"/>
    <property type="match status" value="1"/>
</dbReference>
<reference evidence="17" key="1">
    <citation type="submission" date="2015-11" db="EMBL/GenBank/DDBJ databases">
        <title>De novo transcriptome assembly of four potential Pierce s Disease insect vectors from Arizona vineyards.</title>
        <authorList>
            <person name="Tassone E.E."/>
        </authorList>
    </citation>
    <scope>NUCLEOTIDE SEQUENCE</scope>
</reference>
<organism evidence="17">
    <name type="scientific">Graphocephala atropunctata</name>
    <dbReference type="NCBI Taxonomy" id="36148"/>
    <lineage>
        <taxon>Eukaryota</taxon>
        <taxon>Metazoa</taxon>
        <taxon>Ecdysozoa</taxon>
        <taxon>Arthropoda</taxon>
        <taxon>Hexapoda</taxon>
        <taxon>Insecta</taxon>
        <taxon>Pterygota</taxon>
        <taxon>Neoptera</taxon>
        <taxon>Paraneoptera</taxon>
        <taxon>Hemiptera</taxon>
        <taxon>Auchenorrhyncha</taxon>
        <taxon>Membracoidea</taxon>
        <taxon>Cicadellidae</taxon>
        <taxon>Cicadellinae</taxon>
        <taxon>Cicadellini</taxon>
        <taxon>Graphocephala</taxon>
    </lineage>
</organism>
<dbReference type="AlphaFoldDB" id="A0A1B6LR52"/>
<keyword evidence="8" id="KW-0508">mRNA splicing</keyword>
<evidence type="ECO:0000256" key="9">
    <source>
        <dbReference type="ARBA" id="ARBA00023242"/>
    </source>
</evidence>
<evidence type="ECO:0000256" key="2">
    <source>
        <dbReference type="ARBA" id="ARBA00004408"/>
    </source>
</evidence>
<dbReference type="GO" id="GO:0005681">
    <property type="term" value="C:spliceosomal complex"/>
    <property type="evidence" value="ECO:0007669"/>
    <property type="project" value="UniProtKB-KW"/>
</dbReference>
<evidence type="ECO:0000256" key="6">
    <source>
        <dbReference type="ARBA" id="ARBA00022728"/>
    </source>
</evidence>
<evidence type="ECO:0000256" key="14">
    <source>
        <dbReference type="SAM" id="MobiDB-lite"/>
    </source>
</evidence>
<dbReference type="Pfam" id="PF00627">
    <property type="entry name" value="UBA"/>
    <property type="match status" value="1"/>
</dbReference>
<dbReference type="InterPro" id="IPR009060">
    <property type="entry name" value="UBA-like_sf"/>
</dbReference>
<feature type="compositionally biased region" description="Low complexity" evidence="14">
    <location>
        <begin position="617"/>
        <end position="635"/>
    </location>
</feature>
<evidence type="ECO:0000256" key="7">
    <source>
        <dbReference type="ARBA" id="ARBA00022853"/>
    </source>
</evidence>
<dbReference type="Pfam" id="PF06003">
    <property type="entry name" value="SMN_Tudor"/>
    <property type="match status" value="1"/>
</dbReference>
<dbReference type="GO" id="GO:0015030">
    <property type="term" value="C:Cajal body"/>
    <property type="evidence" value="ECO:0007669"/>
    <property type="project" value="UniProtKB-SubCell"/>
</dbReference>
<comment type="subcellular location">
    <subcellularLocation>
        <location evidence="1">Nucleus speckle</location>
    </subcellularLocation>
    <subcellularLocation>
        <location evidence="2">Nucleus</location>
        <location evidence="2">Cajal body</location>
    </subcellularLocation>
</comment>
<name>A0A1B6LR52_9HEMI</name>
<feature type="region of interest" description="Disordered" evidence="14">
    <location>
        <begin position="613"/>
        <end position="677"/>
    </location>
</feature>
<dbReference type="Pfam" id="PF08585">
    <property type="entry name" value="RMI1_N_C"/>
    <property type="match status" value="1"/>
</dbReference>
<feature type="compositionally biased region" description="Basic and acidic residues" evidence="14">
    <location>
        <begin position="324"/>
        <end position="334"/>
    </location>
</feature>
<evidence type="ECO:0000256" key="10">
    <source>
        <dbReference type="ARBA" id="ARBA00035105"/>
    </source>
</evidence>
<dbReference type="InterPro" id="IPR013894">
    <property type="entry name" value="RMI1_OB"/>
</dbReference>
<evidence type="ECO:0000313" key="17">
    <source>
        <dbReference type="EMBL" id="JAT26054.1"/>
    </source>
</evidence>
<feature type="region of interest" description="Disordered" evidence="14">
    <location>
        <begin position="273"/>
        <end position="312"/>
    </location>
</feature>
<dbReference type="GO" id="GO:0008380">
    <property type="term" value="P:RNA splicing"/>
    <property type="evidence" value="ECO:0007669"/>
    <property type="project" value="UniProtKB-KW"/>
</dbReference>
<evidence type="ECO:0000256" key="3">
    <source>
        <dbReference type="ARBA" id="ARBA00005371"/>
    </source>
</evidence>
<dbReference type="GO" id="GO:0006397">
    <property type="term" value="P:mRNA processing"/>
    <property type="evidence" value="ECO:0007669"/>
    <property type="project" value="UniProtKB-KW"/>
</dbReference>
<evidence type="ECO:0000259" key="15">
    <source>
        <dbReference type="PROSITE" id="PS50030"/>
    </source>
</evidence>